<gene>
    <name evidence="1" type="ORF">METZ01_LOCUS159532</name>
</gene>
<reference evidence="1" key="1">
    <citation type="submission" date="2018-05" db="EMBL/GenBank/DDBJ databases">
        <authorList>
            <person name="Lanie J.A."/>
            <person name="Ng W.-L."/>
            <person name="Kazmierczak K.M."/>
            <person name="Andrzejewski T.M."/>
            <person name="Davidsen T.M."/>
            <person name="Wayne K.J."/>
            <person name="Tettelin H."/>
            <person name="Glass J.I."/>
            <person name="Rusch D."/>
            <person name="Podicherti R."/>
            <person name="Tsui H.-C.T."/>
            <person name="Winkler M.E."/>
        </authorList>
    </citation>
    <scope>NUCLEOTIDE SEQUENCE</scope>
</reference>
<sequence length="252" mass="28577">MIKPARVLVLGFVIVSYPVLGQNVPKWVYIPPKSNSSYFGVGIGPRYADNANSIKHAYTNAVANVTREVKIGIRSKFADVGRGGSMESKDFMATIIDSTIFHSVFDSAKIITQVFTHNDVFVLIAITKDMKTVKQKVRPGPAGYNIKRQPRWIIQPPIRRGYKYGVGISNARRYLRDAWDQSADEARLEIAKQLNMTHSSLFGDALSDNNTATQYWLEETIDLTLTGSRIVERYFDAEQRHYYTLIEYKISE</sequence>
<dbReference type="EMBL" id="UINC01027434">
    <property type="protein sequence ID" value="SVB06678.1"/>
    <property type="molecule type" value="Genomic_DNA"/>
</dbReference>
<evidence type="ECO:0000313" key="1">
    <source>
        <dbReference type="EMBL" id="SVB06678.1"/>
    </source>
</evidence>
<proteinExistence type="predicted"/>
<name>A0A382AYZ0_9ZZZZ</name>
<accession>A0A382AYZ0</accession>
<protein>
    <submittedName>
        <fullName evidence="1">Uncharacterized protein</fullName>
    </submittedName>
</protein>
<dbReference type="AlphaFoldDB" id="A0A382AYZ0"/>
<organism evidence="1">
    <name type="scientific">marine metagenome</name>
    <dbReference type="NCBI Taxonomy" id="408172"/>
    <lineage>
        <taxon>unclassified sequences</taxon>
        <taxon>metagenomes</taxon>
        <taxon>ecological metagenomes</taxon>
    </lineage>
</organism>